<dbReference type="CDD" id="cd09019">
    <property type="entry name" value="galactose_mutarotase_like"/>
    <property type="match status" value="1"/>
</dbReference>
<evidence type="ECO:0000313" key="13">
    <source>
        <dbReference type="Proteomes" id="UP001139150"/>
    </source>
</evidence>
<dbReference type="PROSITE" id="PS00545">
    <property type="entry name" value="ALDOSE_1_EPIMERASE"/>
    <property type="match status" value="1"/>
</dbReference>
<protein>
    <recommendedName>
        <fullName evidence="5 8">Aldose 1-epimerase</fullName>
        <ecNumber evidence="4 8">5.1.3.3</ecNumber>
    </recommendedName>
</protein>
<evidence type="ECO:0000256" key="11">
    <source>
        <dbReference type="PIRSR" id="PIRSR005096-3"/>
    </source>
</evidence>
<dbReference type="InterPro" id="IPR015443">
    <property type="entry name" value="Aldose_1-epimerase"/>
</dbReference>
<dbReference type="InterPro" id="IPR014718">
    <property type="entry name" value="GH-type_carb-bd"/>
</dbReference>
<dbReference type="SUPFAM" id="SSF74650">
    <property type="entry name" value="Galactose mutarotase-like"/>
    <property type="match status" value="1"/>
</dbReference>
<name>A0A9X2CWR4_9BACI</name>
<reference evidence="12" key="1">
    <citation type="submission" date="2022-02" db="EMBL/GenBank/DDBJ databases">
        <title>Halalkalibacter sp. nov. isolated from Lonar Lake, India.</title>
        <authorList>
            <person name="Joshi A."/>
            <person name="Thite S."/>
            <person name="Lodha T."/>
        </authorList>
    </citation>
    <scope>NUCLEOTIDE SEQUENCE</scope>
    <source>
        <strain evidence="12">MEB205</strain>
    </source>
</reference>
<dbReference type="InterPro" id="IPR011013">
    <property type="entry name" value="Gal_mutarotase_sf_dom"/>
</dbReference>
<dbReference type="InterPro" id="IPR008183">
    <property type="entry name" value="Aldose_1/G6P_1-epimerase"/>
</dbReference>
<dbReference type="Gene3D" id="2.70.98.10">
    <property type="match status" value="1"/>
</dbReference>
<organism evidence="12 13">
    <name type="scientific">Halalkalibacter alkaliphilus</name>
    <dbReference type="NCBI Taxonomy" id="2917993"/>
    <lineage>
        <taxon>Bacteria</taxon>
        <taxon>Bacillati</taxon>
        <taxon>Bacillota</taxon>
        <taxon>Bacilli</taxon>
        <taxon>Bacillales</taxon>
        <taxon>Bacillaceae</taxon>
        <taxon>Halalkalibacter</taxon>
    </lineage>
</organism>
<proteinExistence type="inferred from homology"/>
<evidence type="ECO:0000256" key="10">
    <source>
        <dbReference type="PIRSR" id="PIRSR005096-2"/>
    </source>
</evidence>
<dbReference type="EC" id="5.1.3.3" evidence="4 8"/>
<feature type="active site" description="Proton acceptor" evidence="9">
    <location>
        <position position="313"/>
    </location>
</feature>
<evidence type="ECO:0000256" key="3">
    <source>
        <dbReference type="ARBA" id="ARBA00006206"/>
    </source>
</evidence>
<evidence type="ECO:0000256" key="6">
    <source>
        <dbReference type="ARBA" id="ARBA00023235"/>
    </source>
</evidence>
<comment type="catalytic activity">
    <reaction evidence="1 8">
        <text>alpha-D-glucose = beta-D-glucose</text>
        <dbReference type="Rhea" id="RHEA:10264"/>
        <dbReference type="ChEBI" id="CHEBI:15903"/>
        <dbReference type="ChEBI" id="CHEBI:17925"/>
        <dbReference type="EC" id="5.1.3.3"/>
    </reaction>
</comment>
<sequence>MEIREGIFGEVNGQEVKIFTLINGSGMELSCINYGCTITKVLVPDQNGKVENVVLGFDSIEEYINHSPFFGCVVGRVAGRIANSQFELDGITYDLPNNEGVNHLHGGDHGFDKVIWDAKVEKGADELKVIFTHKSSDGTAGYPGNVTVSITYTLNNKNELDIFYHATTDKKTLINLTNHSYFNLSGDLKRDILEHELTLKSDHFLKLSDSLLPTGELEAVDGTAFDFRDGRELKDGVQSDHQQNKLVGGGYDHPLVLSTNREEEICLIDHQAGRKLIVETDEPSVVLYTSNMMADDFEVRGVTARKYLGVCLETQHQPDAIHHPTFPSILLDKDEEYRTSTKYRFSVM</sequence>
<comment type="pathway">
    <text evidence="2 8">Carbohydrate metabolism; hexose metabolism.</text>
</comment>
<dbReference type="RefSeq" id="WP_250098531.1">
    <property type="nucleotide sequence ID" value="NZ_JAKRYL010000035.1"/>
</dbReference>
<evidence type="ECO:0000256" key="4">
    <source>
        <dbReference type="ARBA" id="ARBA00013185"/>
    </source>
</evidence>
<comment type="similarity">
    <text evidence="3 8">Belongs to the aldose epimerase family.</text>
</comment>
<evidence type="ECO:0000256" key="9">
    <source>
        <dbReference type="PIRSR" id="PIRSR005096-1"/>
    </source>
</evidence>
<dbReference type="InterPro" id="IPR018052">
    <property type="entry name" value="Ald1_epimerase_CS"/>
</dbReference>
<evidence type="ECO:0000256" key="1">
    <source>
        <dbReference type="ARBA" id="ARBA00001614"/>
    </source>
</evidence>
<dbReference type="GO" id="GO:0004034">
    <property type="term" value="F:aldose 1-epimerase activity"/>
    <property type="evidence" value="ECO:0007669"/>
    <property type="project" value="UniProtKB-EC"/>
</dbReference>
<dbReference type="PANTHER" id="PTHR10091:SF0">
    <property type="entry name" value="GALACTOSE MUTAROTASE"/>
    <property type="match status" value="1"/>
</dbReference>
<evidence type="ECO:0000256" key="7">
    <source>
        <dbReference type="ARBA" id="ARBA00023277"/>
    </source>
</evidence>
<dbReference type="InterPro" id="IPR047215">
    <property type="entry name" value="Galactose_mutarotase-like"/>
</dbReference>
<dbReference type="Proteomes" id="UP001139150">
    <property type="component" value="Unassembled WGS sequence"/>
</dbReference>
<evidence type="ECO:0000256" key="5">
    <source>
        <dbReference type="ARBA" id="ARBA00014165"/>
    </source>
</evidence>
<feature type="active site" description="Proton donor" evidence="9">
    <location>
        <position position="179"/>
    </location>
</feature>
<keyword evidence="6 8" id="KW-0413">Isomerase</keyword>
<dbReference type="GO" id="GO:0033499">
    <property type="term" value="P:galactose catabolic process via UDP-galactose, Leloir pathway"/>
    <property type="evidence" value="ECO:0007669"/>
    <property type="project" value="TreeGrafter"/>
</dbReference>
<feature type="binding site" evidence="10">
    <location>
        <position position="252"/>
    </location>
    <ligand>
        <name>beta-D-galactose</name>
        <dbReference type="ChEBI" id="CHEBI:27667"/>
    </ligand>
</feature>
<comment type="caution">
    <text evidence="12">The sequence shown here is derived from an EMBL/GenBank/DDBJ whole genome shotgun (WGS) entry which is preliminary data.</text>
</comment>
<dbReference type="EMBL" id="JAKRYL010000035">
    <property type="protein sequence ID" value="MCL7749673.1"/>
    <property type="molecule type" value="Genomic_DNA"/>
</dbReference>
<feature type="binding site" evidence="11">
    <location>
        <begin position="179"/>
        <end position="181"/>
    </location>
    <ligand>
        <name>beta-D-galactose</name>
        <dbReference type="ChEBI" id="CHEBI:27667"/>
    </ligand>
</feature>
<dbReference type="Pfam" id="PF01263">
    <property type="entry name" value="Aldose_epim"/>
    <property type="match status" value="1"/>
</dbReference>
<dbReference type="NCBIfam" id="NF008277">
    <property type="entry name" value="PRK11055.1"/>
    <property type="match status" value="1"/>
</dbReference>
<dbReference type="PANTHER" id="PTHR10091">
    <property type="entry name" value="ALDOSE-1-EPIMERASE"/>
    <property type="match status" value="1"/>
</dbReference>
<dbReference type="GO" id="GO:0030246">
    <property type="term" value="F:carbohydrate binding"/>
    <property type="evidence" value="ECO:0007669"/>
    <property type="project" value="InterPro"/>
</dbReference>
<keyword evidence="13" id="KW-1185">Reference proteome</keyword>
<dbReference type="AlphaFoldDB" id="A0A9X2CWR4"/>
<evidence type="ECO:0000256" key="8">
    <source>
        <dbReference type="PIRNR" id="PIRNR005096"/>
    </source>
</evidence>
<evidence type="ECO:0000256" key="2">
    <source>
        <dbReference type="ARBA" id="ARBA00005028"/>
    </source>
</evidence>
<evidence type="ECO:0000313" key="12">
    <source>
        <dbReference type="EMBL" id="MCL7749673.1"/>
    </source>
</evidence>
<accession>A0A9X2CWR4</accession>
<dbReference type="GO" id="GO:0006006">
    <property type="term" value="P:glucose metabolic process"/>
    <property type="evidence" value="ECO:0007669"/>
    <property type="project" value="TreeGrafter"/>
</dbReference>
<keyword evidence="7 8" id="KW-0119">Carbohydrate metabolism</keyword>
<dbReference type="PIRSF" id="PIRSF005096">
    <property type="entry name" value="GALM"/>
    <property type="match status" value="1"/>
</dbReference>
<gene>
    <name evidence="12" type="ORF">MF646_21395</name>
</gene>